<comment type="similarity">
    <text evidence="1">Belongs to the CinA family.</text>
</comment>
<feature type="domain" description="MoaB/Mog" evidence="2">
    <location>
        <begin position="8"/>
        <end position="174"/>
    </location>
</feature>
<dbReference type="NCBIfam" id="TIGR00177">
    <property type="entry name" value="molyb_syn"/>
    <property type="match status" value="1"/>
</dbReference>
<accession>A0A401H7Q0</accession>
<dbReference type="InterPro" id="IPR050101">
    <property type="entry name" value="CinA"/>
</dbReference>
<dbReference type="PANTHER" id="PTHR13939:SF0">
    <property type="entry name" value="NMN AMIDOHYDROLASE-LIKE PROTEIN YFAY"/>
    <property type="match status" value="1"/>
</dbReference>
<protein>
    <recommendedName>
        <fullName evidence="1">Protein apy_02000</fullName>
    </recommendedName>
</protein>
<dbReference type="EMBL" id="BDMD01000007">
    <property type="protein sequence ID" value="GBF08475.1"/>
    <property type="molecule type" value="Genomic_DNA"/>
</dbReference>
<dbReference type="InterPro" id="IPR036425">
    <property type="entry name" value="MoaB/Mog-like_dom_sf"/>
</dbReference>
<comment type="caution">
    <text evidence="3">The sequence shown here is derived from an EMBL/GenBank/DDBJ whole genome shotgun (WGS) entry which is preliminary data.</text>
</comment>
<dbReference type="SMART" id="SM00852">
    <property type="entry name" value="MoCF_biosynth"/>
    <property type="match status" value="1"/>
</dbReference>
<dbReference type="AlphaFoldDB" id="A0A401H7Q0"/>
<dbReference type="SUPFAM" id="SSF53218">
    <property type="entry name" value="Molybdenum cofactor biosynthesis proteins"/>
    <property type="match status" value="1"/>
</dbReference>
<name>A0A401H7Q0_AERPX</name>
<evidence type="ECO:0000259" key="2">
    <source>
        <dbReference type="SMART" id="SM00852"/>
    </source>
</evidence>
<dbReference type="InterPro" id="IPR023055">
    <property type="entry name" value="CinA_Arc"/>
</dbReference>
<dbReference type="Pfam" id="PF00994">
    <property type="entry name" value="MoCF_biosynth"/>
    <property type="match status" value="1"/>
</dbReference>
<dbReference type="InterPro" id="IPR001453">
    <property type="entry name" value="MoaB/Mog_dom"/>
</dbReference>
<evidence type="ECO:0000313" key="3">
    <source>
        <dbReference type="EMBL" id="GBF08475.1"/>
    </source>
</evidence>
<reference evidence="3 4" key="1">
    <citation type="submission" date="2017-02" db="EMBL/GenBank/DDBJ databases">
        <title>isolation and characterization of a novel temperate virus Aeropyrum globular virus 1 infecting hyperthermophilic archaeon Aeropyrum.</title>
        <authorList>
            <person name="Yumiya M."/>
            <person name="Yoshida T."/>
            <person name="Sako Y."/>
        </authorList>
    </citation>
    <scope>NUCLEOTIDE SEQUENCE [LARGE SCALE GENOMIC DNA]</scope>
    <source>
        <strain evidence="3 4">YK1-12-2013</strain>
    </source>
</reference>
<dbReference type="RefSeq" id="WP_131159546.1">
    <property type="nucleotide sequence ID" value="NZ_BDMD01000007.1"/>
</dbReference>
<dbReference type="Proteomes" id="UP000291213">
    <property type="component" value="Unassembled WGS sequence"/>
</dbReference>
<dbReference type="PANTHER" id="PTHR13939">
    <property type="entry name" value="NICOTINAMIDE-NUCLEOTIDE AMIDOHYDROLASE PNCC"/>
    <property type="match status" value="1"/>
</dbReference>
<dbReference type="NCBIfam" id="NF002291">
    <property type="entry name" value="PRK01215.1"/>
    <property type="match status" value="1"/>
</dbReference>
<gene>
    <name evidence="3" type="ORF">apy_02000</name>
</gene>
<dbReference type="CDD" id="cd00885">
    <property type="entry name" value="cinA"/>
    <property type="match status" value="1"/>
</dbReference>
<dbReference type="Gene3D" id="3.40.980.10">
    <property type="entry name" value="MoaB/Mog-like domain"/>
    <property type="match status" value="1"/>
</dbReference>
<dbReference type="OrthoDB" id="372037at2157"/>
<evidence type="ECO:0000256" key="1">
    <source>
        <dbReference type="HAMAP-Rule" id="MF_00226"/>
    </source>
</evidence>
<sequence>MEEHPRAWIISVGNELLIGRTINTNAAWLGSRLTLLGFEVERVVTVPDRVEDIAEEVGRALGRARVVITTGGLGPTYDDVTLQGVAMALGRGLKLHPGALEMVRRFYSKRGLGLTEDRVKMAMLPEGAEPLENPVGAAPGAVVEARGSLVASLPGVPSEMEAMFEKALRPLLEEIAPPGAVVECGIAVVGVPESSLAPYIKEASRVSPRVYVKSHPQGSEIGKPLVRVRVLARASTLEEARAEALKALEKVRRGVEELGGSISEEDSC</sequence>
<organism evidence="3 4">
    <name type="scientific">Aeropyrum pernix</name>
    <dbReference type="NCBI Taxonomy" id="56636"/>
    <lineage>
        <taxon>Archaea</taxon>
        <taxon>Thermoproteota</taxon>
        <taxon>Thermoprotei</taxon>
        <taxon>Desulfurococcales</taxon>
        <taxon>Desulfurococcaceae</taxon>
        <taxon>Aeropyrum</taxon>
    </lineage>
</organism>
<proteinExistence type="inferred from homology"/>
<evidence type="ECO:0000313" key="4">
    <source>
        <dbReference type="Proteomes" id="UP000291213"/>
    </source>
</evidence>
<dbReference type="HAMAP" id="MF_00226_A">
    <property type="entry name" value="CinA_A"/>
    <property type="match status" value="1"/>
</dbReference>